<dbReference type="SMART" id="SM01208">
    <property type="entry name" value="G5"/>
    <property type="match status" value="1"/>
</dbReference>
<keyword evidence="5" id="KW-1133">Transmembrane helix</keyword>
<protein>
    <submittedName>
        <fullName evidence="7">DUF348 domain-containing protein</fullName>
    </submittedName>
</protein>
<dbReference type="AlphaFoldDB" id="A0A9X5FFX5"/>
<reference evidence="7 8" key="1">
    <citation type="submission" date="2020-04" db="EMBL/GenBank/DDBJ databases">
        <title>MicrobeNet Type strains.</title>
        <authorList>
            <person name="Nicholson A.C."/>
        </authorList>
    </citation>
    <scope>NUCLEOTIDE SEQUENCE [LARGE SCALE GENOMIC DNA]</scope>
    <source>
        <strain evidence="7 8">ATCC BAA-789</strain>
    </source>
</reference>
<organism evidence="7 8">
    <name type="scientific">Sanguibacter hominis ATCC BAA-789</name>
    <dbReference type="NCBI Taxonomy" id="1312740"/>
    <lineage>
        <taxon>Bacteria</taxon>
        <taxon>Bacillati</taxon>
        <taxon>Actinomycetota</taxon>
        <taxon>Actinomycetes</taxon>
        <taxon>Micrococcales</taxon>
        <taxon>Sanguibacteraceae</taxon>
        <taxon>Sanguibacter</taxon>
    </lineage>
</organism>
<accession>A0A9X5FFX5</accession>
<evidence type="ECO:0000256" key="4">
    <source>
        <dbReference type="SAM" id="MobiDB-lite"/>
    </source>
</evidence>
<dbReference type="SUPFAM" id="SSF53955">
    <property type="entry name" value="Lysozyme-like"/>
    <property type="match status" value="1"/>
</dbReference>
<dbReference type="Gene3D" id="2.20.230.10">
    <property type="entry name" value="Resuscitation-promoting factor rpfb"/>
    <property type="match status" value="1"/>
</dbReference>
<dbReference type="InterPro" id="IPR011098">
    <property type="entry name" value="G5_dom"/>
</dbReference>
<dbReference type="CDD" id="cd13925">
    <property type="entry name" value="RPF"/>
    <property type="match status" value="1"/>
</dbReference>
<dbReference type="GO" id="GO:0016787">
    <property type="term" value="F:hydrolase activity"/>
    <property type="evidence" value="ECO:0007669"/>
    <property type="project" value="UniProtKB-KW"/>
</dbReference>
<keyword evidence="5" id="KW-0812">Transmembrane</keyword>
<evidence type="ECO:0000256" key="2">
    <source>
        <dbReference type="ARBA" id="ARBA00022729"/>
    </source>
</evidence>
<dbReference type="Gene3D" id="1.10.530.10">
    <property type="match status" value="1"/>
</dbReference>
<keyword evidence="8" id="KW-1185">Reference proteome</keyword>
<dbReference type="Pfam" id="PF07501">
    <property type="entry name" value="G5"/>
    <property type="match status" value="1"/>
</dbReference>
<dbReference type="Pfam" id="PF03990">
    <property type="entry name" value="DUF348"/>
    <property type="match status" value="3"/>
</dbReference>
<evidence type="ECO:0000259" key="6">
    <source>
        <dbReference type="PROSITE" id="PS51109"/>
    </source>
</evidence>
<comment type="similarity">
    <text evidence="1">Belongs to the transglycosylase family. Rpf subfamily.</text>
</comment>
<feature type="domain" description="G5" evidence="6">
    <location>
        <begin position="236"/>
        <end position="317"/>
    </location>
</feature>
<dbReference type="InterPro" id="IPR007137">
    <property type="entry name" value="DUF348"/>
</dbReference>
<gene>
    <name evidence="7" type="ORF">HF995_10165</name>
</gene>
<comment type="caution">
    <text evidence="7">The sequence shown here is derived from an EMBL/GenBank/DDBJ whole genome shotgun (WGS) entry which is preliminary data.</text>
</comment>
<dbReference type="EMBL" id="JAAXOW010000003">
    <property type="protein sequence ID" value="NKX93629.1"/>
    <property type="molecule type" value="Genomic_DNA"/>
</dbReference>
<keyword evidence="2" id="KW-0732">Signal</keyword>
<dbReference type="InterPro" id="IPR023346">
    <property type="entry name" value="Lysozyme-like_dom_sf"/>
</dbReference>
<feature type="region of interest" description="Disordered" evidence="4">
    <location>
        <begin position="304"/>
        <end position="342"/>
    </location>
</feature>
<proteinExistence type="inferred from homology"/>
<dbReference type="Pfam" id="PF06737">
    <property type="entry name" value="Transglycosylas"/>
    <property type="match status" value="1"/>
</dbReference>
<keyword evidence="5" id="KW-0472">Membrane</keyword>
<evidence type="ECO:0000313" key="8">
    <source>
        <dbReference type="Proteomes" id="UP000774283"/>
    </source>
</evidence>
<sequence>MHNPYLRSADAADATTAPLQVVDSTRTARARRRHRRRGAALVAGVATLAVMGAGAAVASDAHKSVTLDIDGDVTKVSTWSGSVAGVLAERGLTLGEHDIVAPTPEAALNDGTEVTVRLARQVTISDGDTESTVWATGTDAGEVLDTLAARGEDVHLVASRSSDRTALPVELPSDEAVNVVADGKVVALAAGPSNVDEALAAAGITLGDLDTVAVDEREDDGSELEPGVVGTVSVVVTRHAVEERTKVSTIEHETKTVEDSARYEDLPVVVRTKGKDGERTRTYTVTLVDGEVVDRVKTGDEVTRKPVTEVRVKGTKDRPAEESTSSGDGKSTKSQGKAPTSGVWAKLAACESGGRPNAVSASGAYHGLYQFSVATWRSVGGSGLPSQATAAEQTKRAKILQARSGWGQWPHCSSKLGLR</sequence>
<evidence type="ECO:0000256" key="5">
    <source>
        <dbReference type="SAM" id="Phobius"/>
    </source>
</evidence>
<evidence type="ECO:0000256" key="1">
    <source>
        <dbReference type="ARBA" id="ARBA00010830"/>
    </source>
</evidence>
<evidence type="ECO:0000256" key="3">
    <source>
        <dbReference type="ARBA" id="ARBA00022801"/>
    </source>
</evidence>
<dbReference type="Proteomes" id="UP000774283">
    <property type="component" value="Unassembled WGS sequence"/>
</dbReference>
<feature type="transmembrane region" description="Helical" evidence="5">
    <location>
        <begin position="39"/>
        <end position="58"/>
    </location>
</feature>
<feature type="compositionally biased region" description="Basic and acidic residues" evidence="4">
    <location>
        <begin position="304"/>
        <end position="321"/>
    </location>
</feature>
<dbReference type="PROSITE" id="PS51109">
    <property type="entry name" value="G5"/>
    <property type="match status" value="1"/>
</dbReference>
<keyword evidence="3" id="KW-0378">Hydrolase</keyword>
<dbReference type="RefSeq" id="WP_168447701.1">
    <property type="nucleotide sequence ID" value="NZ_JAAXOW010000003.1"/>
</dbReference>
<feature type="compositionally biased region" description="Low complexity" evidence="4">
    <location>
        <begin position="322"/>
        <end position="334"/>
    </location>
</feature>
<dbReference type="InterPro" id="IPR010618">
    <property type="entry name" value="RPF"/>
</dbReference>
<evidence type="ECO:0000313" key="7">
    <source>
        <dbReference type="EMBL" id="NKX93629.1"/>
    </source>
</evidence>
<name>A0A9X5FFX5_9MICO</name>